<evidence type="ECO:0000259" key="3">
    <source>
        <dbReference type="PROSITE" id="PS51211"/>
    </source>
</evidence>
<dbReference type="InterPro" id="IPR001747">
    <property type="entry name" value="Vitellogenin_N"/>
</dbReference>
<name>A0AAJ6YD58_9HYME</name>
<accession>A0AAJ6YD58</accession>
<dbReference type="InterPro" id="IPR039988">
    <property type="entry name" value="MTTP"/>
</dbReference>
<dbReference type="CTD" id="35362"/>
<dbReference type="SUPFAM" id="SSF56968">
    <property type="entry name" value="Lipovitellin-phosvitin complex, beta-sheet shell regions"/>
    <property type="match status" value="1"/>
</dbReference>
<reference evidence="5" key="1">
    <citation type="submission" date="2025-08" db="UniProtKB">
        <authorList>
            <consortium name="RefSeq"/>
        </authorList>
    </citation>
    <scope>IDENTIFICATION</scope>
</reference>
<dbReference type="InterPro" id="IPR015819">
    <property type="entry name" value="Lipid_transp_b-sht_shell"/>
</dbReference>
<proteinExistence type="predicted"/>
<keyword evidence="4" id="KW-1185">Reference proteome</keyword>
<dbReference type="GO" id="GO:0016323">
    <property type="term" value="C:basolateral plasma membrane"/>
    <property type="evidence" value="ECO:0007669"/>
    <property type="project" value="TreeGrafter"/>
</dbReference>
<dbReference type="GO" id="GO:0042157">
    <property type="term" value="P:lipoprotein metabolic process"/>
    <property type="evidence" value="ECO:0007669"/>
    <property type="project" value="TreeGrafter"/>
</dbReference>
<dbReference type="Proteomes" id="UP000695007">
    <property type="component" value="Unplaced"/>
</dbReference>
<evidence type="ECO:0000313" key="4">
    <source>
        <dbReference type="Proteomes" id="UP000695007"/>
    </source>
</evidence>
<dbReference type="GO" id="GO:0005794">
    <property type="term" value="C:Golgi apparatus"/>
    <property type="evidence" value="ECO:0007669"/>
    <property type="project" value="TreeGrafter"/>
</dbReference>
<dbReference type="Gene3D" id="1.25.10.20">
    <property type="entry name" value="Vitellinogen, superhelical"/>
    <property type="match status" value="1"/>
</dbReference>
<evidence type="ECO:0000256" key="2">
    <source>
        <dbReference type="PROSITE-ProRule" id="PRU00557"/>
    </source>
</evidence>
<organism evidence="4 5">
    <name type="scientific">Ceratosolen solmsi marchali</name>
    <dbReference type="NCBI Taxonomy" id="326594"/>
    <lineage>
        <taxon>Eukaryota</taxon>
        <taxon>Metazoa</taxon>
        <taxon>Ecdysozoa</taxon>
        <taxon>Arthropoda</taxon>
        <taxon>Hexapoda</taxon>
        <taxon>Insecta</taxon>
        <taxon>Pterygota</taxon>
        <taxon>Neoptera</taxon>
        <taxon>Endopterygota</taxon>
        <taxon>Hymenoptera</taxon>
        <taxon>Apocrita</taxon>
        <taxon>Proctotrupomorpha</taxon>
        <taxon>Chalcidoidea</taxon>
        <taxon>Agaonidae</taxon>
        <taxon>Agaoninae</taxon>
        <taxon>Ceratosolen</taxon>
    </lineage>
</organism>
<dbReference type="InterPro" id="IPR011030">
    <property type="entry name" value="Lipovitellin_superhlx_dom"/>
</dbReference>
<dbReference type="Gene3D" id="2.30.230.10">
    <property type="entry name" value="Lipovitellin, beta-sheet shell regions, chain A"/>
    <property type="match status" value="1"/>
</dbReference>
<gene>
    <name evidence="5" type="primary">LOC105360624</name>
</gene>
<dbReference type="KEGG" id="csol:105360624"/>
<dbReference type="Pfam" id="PF01347">
    <property type="entry name" value="Vitellogenin_N"/>
    <property type="match status" value="1"/>
</dbReference>
<dbReference type="GO" id="GO:0005548">
    <property type="term" value="F:phospholipid transporter activity"/>
    <property type="evidence" value="ECO:0007669"/>
    <property type="project" value="InterPro"/>
</dbReference>
<feature type="domain" description="Vitellogenin" evidence="3">
    <location>
        <begin position="18"/>
        <end position="410"/>
    </location>
</feature>
<keyword evidence="1" id="KW-0732">Signal</keyword>
<dbReference type="PANTHER" id="PTHR13024">
    <property type="entry name" value="MICROSOMAL TRIGLYCERIDE TRANSFER PROTEIN, LARGE SUBUNIT"/>
    <property type="match status" value="1"/>
</dbReference>
<dbReference type="InterPro" id="IPR015816">
    <property type="entry name" value="Vitellinogen_b-sht_N"/>
</dbReference>
<dbReference type="PANTHER" id="PTHR13024:SF0">
    <property type="entry name" value="MICROSOMAL TRIACYLGLYCEROL TRANSFER PROTEIN"/>
    <property type="match status" value="1"/>
</dbReference>
<evidence type="ECO:0000313" key="5">
    <source>
        <dbReference type="RefSeq" id="XP_011495879.1"/>
    </source>
</evidence>
<sequence length="410" mass="45774">MKASILLGEIRQFQSKNGSTGDVGFQLTAKLKVLPLWKNPNNPLTILISIKMVSPQLWIKSRKAPKPEGFIEHSSRLVDIPKDPILILWNNGQILNTFAISTESVSSLNLKRGIVSIFQYKTVEGVFQEKDASGLCNVTYNSLKPRLFKKVKFSCKKNKNKHPNLFLGVKRNSIYTITYDLTEALLPKEILENEKHETSLTARPEAGTSITAHRIFLLLPGVSKENRIIASTYTEAMHKLDSRYVEIPIEAQNEYVFCPESGCLTLDAVLDNSRSALEESALGTTKSASAFLKLVPLIRDASVDSLIKILKSPRNHDILPQLCDLYGSASTVAAHQAAMKILKQDEIGDNTERYLWALSISPYQNTDIIKDIVRRSEETIQNNKISETLALTAAIMAKRHGTPTLIEKET</sequence>
<dbReference type="GO" id="GO:0005783">
    <property type="term" value="C:endoplasmic reticulum"/>
    <property type="evidence" value="ECO:0007669"/>
    <property type="project" value="TreeGrafter"/>
</dbReference>
<protein>
    <submittedName>
        <fullName evidence="5">Microsomal triglyceride transfer protein large subunit</fullName>
    </submittedName>
</protein>
<comment type="caution">
    <text evidence="2">Lacks conserved residue(s) required for the propagation of feature annotation.</text>
</comment>
<dbReference type="GeneID" id="105360624"/>
<evidence type="ECO:0000256" key="1">
    <source>
        <dbReference type="ARBA" id="ARBA00022729"/>
    </source>
</evidence>
<dbReference type="AlphaFoldDB" id="A0AAJ6YD58"/>
<dbReference type="PROSITE" id="PS51211">
    <property type="entry name" value="VITELLOGENIN"/>
    <property type="match status" value="1"/>
</dbReference>
<dbReference type="RefSeq" id="XP_011495879.1">
    <property type="nucleotide sequence ID" value="XM_011497577.1"/>
</dbReference>